<organism evidence="3 4">
    <name type="scientific">Robbsia andropogonis</name>
    <dbReference type="NCBI Taxonomy" id="28092"/>
    <lineage>
        <taxon>Bacteria</taxon>
        <taxon>Pseudomonadati</taxon>
        <taxon>Pseudomonadota</taxon>
        <taxon>Betaproteobacteria</taxon>
        <taxon>Burkholderiales</taxon>
        <taxon>Burkholderiaceae</taxon>
        <taxon>Robbsia</taxon>
    </lineage>
</organism>
<dbReference type="SUPFAM" id="SSF52317">
    <property type="entry name" value="Class I glutamine amidotransferase-like"/>
    <property type="match status" value="1"/>
</dbReference>
<protein>
    <submittedName>
        <fullName evidence="3">Glutamine amidotransferase</fullName>
    </submittedName>
</protein>
<dbReference type="PANTHER" id="PTHR42733">
    <property type="entry name" value="DJ-1 PROTEIN"/>
    <property type="match status" value="1"/>
</dbReference>
<dbReference type="PANTHER" id="PTHR42733:SF12">
    <property type="entry name" value="PROTEINASE"/>
    <property type="match status" value="1"/>
</dbReference>
<dbReference type="RefSeq" id="WP_046152781.1">
    <property type="nucleotide sequence ID" value="NZ_CADFGU010000011.1"/>
</dbReference>
<gene>
    <name evidence="3" type="ORF">WM40_09810</name>
</gene>
<dbReference type="AlphaFoldDB" id="A0A0F5K144"/>
<evidence type="ECO:0000313" key="3">
    <source>
        <dbReference type="EMBL" id="KKB63640.1"/>
    </source>
</evidence>
<feature type="domain" description="DJ-1/PfpI" evidence="2">
    <location>
        <begin position="8"/>
        <end position="182"/>
    </location>
</feature>
<comment type="similarity">
    <text evidence="1">Belongs to the peptidase C56 family.</text>
</comment>
<dbReference type="InterPro" id="IPR029062">
    <property type="entry name" value="Class_I_gatase-like"/>
</dbReference>
<dbReference type="Gene3D" id="3.40.50.880">
    <property type="match status" value="1"/>
</dbReference>
<keyword evidence="4" id="KW-1185">Reference proteome</keyword>
<evidence type="ECO:0000313" key="4">
    <source>
        <dbReference type="Proteomes" id="UP000033618"/>
    </source>
</evidence>
<proteinExistence type="inferred from homology"/>
<keyword evidence="3" id="KW-0808">Transferase</keyword>
<evidence type="ECO:0000259" key="2">
    <source>
        <dbReference type="Pfam" id="PF01965"/>
    </source>
</evidence>
<evidence type="ECO:0000256" key="1">
    <source>
        <dbReference type="ARBA" id="ARBA00008542"/>
    </source>
</evidence>
<dbReference type="PATRIC" id="fig|28092.6.peg.2311"/>
<dbReference type="NCBIfam" id="TIGR01382">
    <property type="entry name" value="PfpI"/>
    <property type="match status" value="1"/>
</dbReference>
<dbReference type="PROSITE" id="PS51276">
    <property type="entry name" value="PEPTIDASE_C56_PFPI"/>
    <property type="match status" value="1"/>
</dbReference>
<dbReference type="Proteomes" id="UP000033618">
    <property type="component" value="Unassembled WGS sequence"/>
</dbReference>
<keyword evidence="3" id="KW-0315">Glutamine amidotransferase</keyword>
<name>A0A0F5K144_9BURK</name>
<dbReference type="GO" id="GO:0016740">
    <property type="term" value="F:transferase activity"/>
    <property type="evidence" value="ECO:0007669"/>
    <property type="project" value="UniProtKB-KW"/>
</dbReference>
<dbReference type="STRING" id="28092.WM40_09810"/>
<accession>A0A0F5K144</accession>
<dbReference type="InterPro" id="IPR002818">
    <property type="entry name" value="DJ-1/PfpI"/>
</dbReference>
<dbReference type="InterPro" id="IPR006286">
    <property type="entry name" value="C56_PfpI-like"/>
</dbReference>
<reference evidence="3 4" key="1">
    <citation type="submission" date="2015-03" db="EMBL/GenBank/DDBJ databases">
        <title>Draft Genome Sequence of Burkholderia andropogonis type strain ICMP2807, isolated from Sorghum bicolor.</title>
        <authorList>
            <person name="Lopes-Santos L."/>
            <person name="Castro D.B."/>
            <person name="Ottoboni L.M."/>
            <person name="Park D."/>
            <person name="Weirc B.S."/>
            <person name="Destefano S.A."/>
        </authorList>
    </citation>
    <scope>NUCLEOTIDE SEQUENCE [LARGE SCALE GENOMIC DNA]</scope>
    <source>
        <strain evidence="3 4">ICMP2807</strain>
    </source>
</reference>
<comment type="caution">
    <text evidence="3">The sequence shown here is derived from an EMBL/GenBank/DDBJ whole genome shotgun (WGS) entry which is preliminary data.</text>
</comment>
<sequence length="186" mass="19572">MNTRLTGKKVLLITSNAGVERDELLEPLKALAADGGTIIHASIDGGAVQTVLHDTEKDAVVQSTVKLANVSAKDFDVLVVPGGTVNADQLRVNEAAQHLVQAFVKASKPIAAICHGPWVLVDAGVVKGKTLTSYQSVKTDLLNAGALDWVDKNVIRCPANGWTLITSRNPRDLDAFSGAIAEELAA</sequence>
<dbReference type="OrthoDB" id="9792284at2"/>
<dbReference type="EMBL" id="LAQU01000008">
    <property type="protein sequence ID" value="KKB63640.1"/>
    <property type="molecule type" value="Genomic_DNA"/>
</dbReference>
<dbReference type="Pfam" id="PF01965">
    <property type="entry name" value="DJ-1_PfpI"/>
    <property type="match status" value="1"/>
</dbReference>